<organism evidence="10 11">
    <name type="scientific">Nepenthes gracilis</name>
    <name type="common">Slender pitcher plant</name>
    <dbReference type="NCBI Taxonomy" id="150966"/>
    <lineage>
        <taxon>Eukaryota</taxon>
        <taxon>Viridiplantae</taxon>
        <taxon>Streptophyta</taxon>
        <taxon>Embryophyta</taxon>
        <taxon>Tracheophyta</taxon>
        <taxon>Spermatophyta</taxon>
        <taxon>Magnoliopsida</taxon>
        <taxon>eudicotyledons</taxon>
        <taxon>Gunneridae</taxon>
        <taxon>Pentapetalae</taxon>
        <taxon>Caryophyllales</taxon>
        <taxon>Nepenthaceae</taxon>
        <taxon>Nepenthes</taxon>
    </lineage>
</organism>
<evidence type="ECO:0000256" key="8">
    <source>
        <dbReference type="SAM" id="MobiDB-lite"/>
    </source>
</evidence>
<dbReference type="SMART" id="SM00380">
    <property type="entry name" value="AP2"/>
    <property type="match status" value="1"/>
</dbReference>
<dbReference type="GO" id="GO:0003700">
    <property type="term" value="F:DNA-binding transcription factor activity"/>
    <property type="evidence" value="ECO:0007669"/>
    <property type="project" value="InterPro"/>
</dbReference>
<keyword evidence="3" id="KW-0238">DNA-binding</keyword>
<dbReference type="PANTHER" id="PTHR31839:SF42">
    <property type="entry name" value="DEHYDRATION-RESPONSIVE ELEMENT-BINDING PROTEIN 1F"/>
    <property type="match status" value="1"/>
</dbReference>
<evidence type="ECO:0000256" key="6">
    <source>
        <dbReference type="ARBA" id="ARBA00023242"/>
    </source>
</evidence>
<evidence type="ECO:0000259" key="9">
    <source>
        <dbReference type="PROSITE" id="PS51032"/>
    </source>
</evidence>
<sequence length="214" mass="23623">MKTEHQHPSPPTSHKRKAGRKKFRETRHPIYRGVRQRNNGKWVCEMREPNKKTRLWLGTYHSAEQAARAHDVAALALRGPLAALNFPDSARFAPRAKSCSPQDIRLAALEATSCTPTSIDSASRIADVADHVSGDGNEEKFSESYCTDFGGGGEGSENVPEGSGTLFLDEEALFNMPGLIDSMAEGMLLTPPALKMRTNWDDVASSIDWNLWLE</sequence>
<evidence type="ECO:0000256" key="4">
    <source>
        <dbReference type="ARBA" id="ARBA00023159"/>
    </source>
</evidence>
<evidence type="ECO:0000313" key="10">
    <source>
        <dbReference type="EMBL" id="GMG98470.1"/>
    </source>
</evidence>
<protein>
    <recommendedName>
        <fullName evidence="9">AP2/ERF domain-containing protein</fullName>
    </recommendedName>
</protein>
<evidence type="ECO:0000256" key="7">
    <source>
        <dbReference type="ARBA" id="ARBA00024343"/>
    </source>
</evidence>
<name>A0AAD3P2Z8_NEPGR</name>
<comment type="similarity">
    <text evidence="7">Belongs to the AP2/ERF transcription factor family. ERF subfamily.</text>
</comment>
<dbReference type="GO" id="GO:0003677">
    <property type="term" value="F:DNA binding"/>
    <property type="evidence" value="ECO:0007669"/>
    <property type="project" value="UniProtKB-KW"/>
</dbReference>
<evidence type="ECO:0000256" key="2">
    <source>
        <dbReference type="ARBA" id="ARBA00023015"/>
    </source>
</evidence>
<dbReference type="InterPro" id="IPR001471">
    <property type="entry name" value="AP2/ERF_dom"/>
</dbReference>
<keyword evidence="5" id="KW-0804">Transcription</keyword>
<keyword evidence="4" id="KW-0010">Activator</keyword>
<evidence type="ECO:0000256" key="3">
    <source>
        <dbReference type="ARBA" id="ARBA00023125"/>
    </source>
</evidence>
<keyword evidence="6" id="KW-0539">Nucleus</keyword>
<feature type="domain" description="AP2/ERF" evidence="9">
    <location>
        <begin position="30"/>
        <end position="87"/>
    </location>
</feature>
<dbReference type="SUPFAM" id="SSF54171">
    <property type="entry name" value="DNA-binding domain"/>
    <property type="match status" value="1"/>
</dbReference>
<dbReference type="GO" id="GO:0005634">
    <property type="term" value="C:nucleus"/>
    <property type="evidence" value="ECO:0007669"/>
    <property type="project" value="UniProtKB-SubCell"/>
</dbReference>
<comment type="caution">
    <text evidence="10">The sequence shown here is derived from an EMBL/GenBank/DDBJ whole genome shotgun (WGS) entry which is preliminary data.</text>
</comment>
<dbReference type="CDD" id="cd00018">
    <property type="entry name" value="AP2"/>
    <property type="match status" value="1"/>
</dbReference>
<keyword evidence="2" id="KW-0805">Transcription regulation</keyword>
<reference evidence="10" key="1">
    <citation type="submission" date="2023-05" db="EMBL/GenBank/DDBJ databases">
        <title>Nepenthes gracilis genome sequencing.</title>
        <authorList>
            <person name="Fukushima K."/>
        </authorList>
    </citation>
    <scope>NUCLEOTIDE SEQUENCE</scope>
    <source>
        <strain evidence="10">SING2019-196</strain>
    </source>
</reference>
<feature type="region of interest" description="Disordered" evidence="8">
    <location>
        <begin position="1"/>
        <end position="28"/>
    </location>
</feature>
<evidence type="ECO:0000313" key="11">
    <source>
        <dbReference type="Proteomes" id="UP001279734"/>
    </source>
</evidence>
<dbReference type="PRINTS" id="PR00367">
    <property type="entry name" value="ETHRSPELEMNT"/>
</dbReference>
<dbReference type="EMBL" id="BSYO01000001">
    <property type="protein sequence ID" value="GMG98470.1"/>
    <property type="molecule type" value="Genomic_DNA"/>
</dbReference>
<dbReference type="PROSITE" id="PS51032">
    <property type="entry name" value="AP2_ERF"/>
    <property type="match status" value="1"/>
</dbReference>
<dbReference type="Proteomes" id="UP001279734">
    <property type="component" value="Unassembled WGS sequence"/>
</dbReference>
<comment type="subcellular location">
    <subcellularLocation>
        <location evidence="1">Nucleus</location>
    </subcellularLocation>
</comment>
<dbReference type="Pfam" id="PF00847">
    <property type="entry name" value="AP2"/>
    <property type="match status" value="1"/>
</dbReference>
<evidence type="ECO:0000256" key="5">
    <source>
        <dbReference type="ARBA" id="ARBA00023163"/>
    </source>
</evidence>
<gene>
    <name evidence="10" type="ORF">Nepgr_000310</name>
</gene>
<dbReference type="FunFam" id="3.30.730.10:FF:000001">
    <property type="entry name" value="Ethylene-responsive transcription factor 2"/>
    <property type="match status" value="1"/>
</dbReference>
<feature type="compositionally biased region" description="Basic residues" evidence="8">
    <location>
        <begin position="13"/>
        <end position="25"/>
    </location>
</feature>
<dbReference type="PANTHER" id="PTHR31839">
    <property type="entry name" value="DEHYDRATION-RESPONSIVE ELEMENT-BINDING PROTEIN 1D"/>
    <property type="match status" value="1"/>
</dbReference>
<dbReference type="InterPro" id="IPR036955">
    <property type="entry name" value="AP2/ERF_dom_sf"/>
</dbReference>
<dbReference type="InterPro" id="IPR045277">
    <property type="entry name" value="DRE1A-I"/>
</dbReference>
<accession>A0AAD3P2Z8</accession>
<proteinExistence type="inferred from homology"/>
<dbReference type="AlphaFoldDB" id="A0AAD3P2Z8"/>
<keyword evidence="11" id="KW-1185">Reference proteome</keyword>
<dbReference type="InterPro" id="IPR016177">
    <property type="entry name" value="DNA-bd_dom_sf"/>
</dbReference>
<evidence type="ECO:0000256" key="1">
    <source>
        <dbReference type="ARBA" id="ARBA00004123"/>
    </source>
</evidence>
<dbReference type="Gene3D" id="3.30.730.10">
    <property type="entry name" value="AP2/ERF domain"/>
    <property type="match status" value="1"/>
</dbReference>